<feature type="transmembrane region" description="Helical" evidence="13">
    <location>
        <begin position="292"/>
        <end position="312"/>
    </location>
</feature>
<evidence type="ECO:0000256" key="4">
    <source>
        <dbReference type="ARBA" id="ARBA00022475"/>
    </source>
</evidence>
<comment type="subcellular location">
    <subcellularLocation>
        <location evidence="2">Cell membrane</location>
        <topology evidence="2">Multi-pass membrane protein</topology>
    </subcellularLocation>
</comment>
<dbReference type="InterPro" id="IPR004358">
    <property type="entry name" value="Sig_transdc_His_kin-like_C"/>
</dbReference>
<dbReference type="PANTHER" id="PTHR43065">
    <property type="entry name" value="SENSOR HISTIDINE KINASE"/>
    <property type="match status" value="1"/>
</dbReference>
<evidence type="ECO:0000313" key="15">
    <source>
        <dbReference type="EMBL" id="KKB07011.1"/>
    </source>
</evidence>
<protein>
    <recommendedName>
        <fullName evidence="3">histidine kinase</fullName>
        <ecNumber evidence="3">2.7.13.3</ecNumber>
    </recommendedName>
</protein>
<gene>
    <name evidence="15" type="ORF">VE25_20010</name>
</gene>
<evidence type="ECO:0000256" key="13">
    <source>
        <dbReference type="SAM" id="Phobius"/>
    </source>
</evidence>
<feature type="domain" description="Histidine kinase" evidence="14">
    <location>
        <begin position="382"/>
        <end position="595"/>
    </location>
</feature>
<dbReference type="InterPro" id="IPR017055">
    <property type="entry name" value="Sig_transdc_His_kinase_DctB"/>
</dbReference>
<keyword evidence="9" id="KW-0418">Kinase</keyword>
<keyword evidence="10" id="KW-0067">ATP-binding</keyword>
<dbReference type="SUPFAM" id="SSF103190">
    <property type="entry name" value="Sensory domain-like"/>
    <property type="match status" value="1"/>
</dbReference>
<dbReference type="EC" id="2.7.13.3" evidence="3"/>
<dbReference type="PIRSF" id="PIRSF036431">
    <property type="entry name" value="STHK_DctB"/>
    <property type="match status" value="1"/>
</dbReference>
<dbReference type="InterPro" id="IPR003594">
    <property type="entry name" value="HATPase_dom"/>
</dbReference>
<dbReference type="PRINTS" id="PR00344">
    <property type="entry name" value="BCTRLSENSOR"/>
</dbReference>
<dbReference type="Pfam" id="PF02518">
    <property type="entry name" value="HATPase_c"/>
    <property type="match status" value="1"/>
</dbReference>
<organism evidence="15 16">
    <name type="scientific">Devosia geojensis</name>
    <dbReference type="NCBI Taxonomy" id="443610"/>
    <lineage>
        <taxon>Bacteria</taxon>
        <taxon>Pseudomonadati</taxon>
        <taxon>Pseudomonadota</taxon>
        <taxon>Alphaproteobacteria</taxon>
        <taxon>Hyphomicrobiales</taxon>
        <taxon>Devosiaceae</taxon>
        <taxon>Devosia</taxon>
    </lineage>
</organism>
<evidence type="ECO:0000256" key="10">
    <source>
        <dbReference type="ARBA" id="ARBA00022840"/>
    </source>
</evidence>
<comment type="caution">
    <text evidence="15">The sequence shown here is derived from an EMBL/GenBank/DDBJ whole genome shotgun (WGS) entry which is preliminary data.</text>
</comment>
<dbReference type="InterPro" id="IPR005467">
    <property type="entry name" value="His_kinase_dom"/>
</dbReference>
<dbReference type="SUPFAM" id="SSF55874">
    <property type="entry name" value="ATPase domain of HSP90 chaperone/DNA topoisomerase II/histidine kinase"/>
    <property type="match status" value="1"/>
</dbReference>
<dbReference type="SUPFAM" id="SSF47384">
    <property type="entry name" value="Homodimeric domain of signal transducing histidine kinase"/>
    <property type="match status" value="1"/>
</dbReference>
<keyword evidence="8" id="KW-0547">Nucleotide-binding</keyword>
<sequence>MTVAAIGFALVVAVGWIAFELSYASGIASANEQAQRRLMLFDRTLEAMIERFRYLPEAVSQAEESQQALENPGDPAAVEAANGILSQLNDTAGSSEIFIMDADGGVLAASNWWTLTSLVGTNYAFRPYFADAMKRGTAEYYAFGISTRVPGYFLSRRIEGPDGPLGVAVVKVNLGEIEATWWRSGELIGIIDVNDVVILSTRPDWRYRPLTTIEPSQARLVASEQLYGERGIDNTGVITARWPSRGGEFAYIDAGDPQASGYFVVEELRLPKHGWRIMSFIPAGPIAAGAQIMAAAASLGAVALLLVVALLVQRQRVIAARLAEHDRLEHRVAQRTAALHAANQQLRAEITERARADRERRDAQEGLVQAAKLASLGEALAGVAHEISQPVAALSTHLASAKLLATRKGDADTGAILSAMDKVIGRLTALTGHLKTFARKESDICVVSDLSEAVGNALELSAHKLKAFDVAVDLDMPQGPLPVRGNPVRLEQVLINLFSNAADAMEHAETRRLAVTVVRHAGMVAIRVADTGEGIAEGDLPNLFDPFFTTKEAGRGLGLGLSISYGLVRDMGGSLRAESTPGNGATFTLTLPLVWADATKIMEDA</sequence>
<accession>A0A0F5FDU6</accession>
<dbReference type="SMART" id="SM00388">
    <property type="entry name" value="HisKA"/>
    <property type="match status" value="1"/>
</dbReference>
<dbReference type="InterPro" id="IPR003661">
    <property type="entry name" value="HisK_dim/P_dom"/>
</dbReference>
<dbReference type="Gene3D" id="1.10.287.130">
    <property type="match status" value="1"/>
</dbReference>
<keyword evidence="4" id="KW-1003">Cell membrane</keyword>
<dbReference type="Gene3D" id="3.30.565.10">
    <property type="entry name" value="Histidine kinase-like ATPase, C-terminal domain"/>
    <property type="match status" value="1"/>
</dbReference>
<evidence type="ECO:0000256" key="1">
    <source>
        <dbReference type="ARBA" id="ARBA00000085"/>
    </source>
</evidence>
<evidence type="ECO:0000256" key="8">
    <source>
        <dbReference type="ARBA" id="ARBA00022741"/>
    </source>
</evidence>
<evidence type="ECO:0000256" key="6">
    <source>
        <dbReference type="ARBA" id="ARBA00022679"/>
    </source>
</evidence>
<evidence type="ECO:0000256" key="2">
    <source>
        <dbReference type="ARBA" id="ARBA00004651"/>
    </source>
</evidence>
<keyword evidence="6" id="KW-0808">Transferase</keyword>
<dbReference type="PANTHER" id="PTHR43065:SF46">
    <property type="entry name" value="C4-DICARBOXYLATE TRANSPORT SENSOR PROTEIN DCTB"/>
    <property type="match status" value="1"/>
</dbReference>
<dbReference type="Gene3D" id="3.30.450.20">
    <property type="entry name" value="PAS domain"/>
    <property type="match status" value="2"/>
</dbReference>
<dbReference type="PROSITE" id="PS50109">
    <property type="entry name" value="HIS_KIN"/>
    <property type="match status" value="1"/>
</dbReference>
<evidence type="ECO:0000313" key="16">
    <source>
        <dbReference type="Proteomes" id="UP000033632"/>
    </source>
</evidence>
<keyword evidence="7 13" id="KW-0812">Transmembrane</keyword>
<dbReference type="GO" id="GO:0005886">
    <property type="term" value="C:plasma membrane"/>
    <property type="evidence" value="ECO:0007669"/>
    <property type="project" value="UniProtKB-SubCell"/>
</dbReference>
<evidence type="ECO:0000256" key="9">
    <source>
        <dbReference type="ARBA" id="ARBA00022777"/>
    </source>
</evidence>
<dbReference type="InterPro" id="IPR036097">
    <property type="entry name" value="HisK_dim/P_sf"/>
</dbReference>
<dbReference type="GO" id="GO:0000155">
    <property type="term" value="F:phosphorelay sensor kinase activity"/>
    <property type="evidence" value="ECO:0007669"/>
    <property type="project" value="InterPro"/>
</dbReference>
<dbReference type="STRING" id="443610.VE25_20010"/>
<dbReference type="InterPro" id="IPR036890">
    <property type="entry name" value="HATPase_C_sf"/>
</dbReference>
<evidence type="ECO:0000256" key="7">
    <source>
        <dbReference type="ARBA" id="ARBA00022692"/>
    </source>
</evidence>
<dbReference type="PATRIC" id="fig|443610.3.peg.2324"/>
<evidence type="ECO:0000256" key="11">
    <source>
        <dbReference type="ARBA" id="ARBA00022989"/>
    </source>
</evidence>
<dbReference type="GO" id="GO:0005524">
    <property type="term" value="F:ATP binding"/>
    <property type="evidence" value="ECO:0007669"/>
    <property type="project" value="UniProtKB-KW"/>
</dbReference>
<evidence type="ECO:0000256" key="12">
    <source>
        <dbReference type="ARBA" id="ARBA00023012"/>
    </source>
</evidence>
<dbReference type="InterPro" id="IPR029151">
    <property type="entry name" value="Sensor-like_sf"/>
</dbReference>
<dbReference type="SMART" id="SM00387">
    <property type="entry name" value="HATPase_c"/>
    <property type="match status" value="1"/>
</dbReference>
<reference evidence="15 16" key="1">
    <citation type="submission" date="2015-03" db="EMBL/GenBank/DDBJ databases">
        <authorList>
            <person name="Hassan Y.I."/>
            <person name="Lepp D."/>
            <person name="Li X.-Z."/>
            <person name="Zhou T."/>
        </authorList>
    </citation>
    <scope>NUCLEOTIDE SEQUENCE [LARGE SCALE GENOMIC DNA]</scope>
    <source>
        <strain evidence="15 16">BD-c194</strain>
    </source>
</reference>
<evidence type="ECO:0000259" key="14">
    <source>
        <dbReference type="PROSITE" id="PS50109"/>
    </source>
</evidence>
<dbReference type="AlphaFoldDB" id="A0A0F5FDU6"/>
<keyword evidence="16" id="KW-1185">Reference proteome</keyword>
<dbReference type="CDD" id="cd12914">
    <property type="entry name" value="PDC1_DGC_like"/>
    <property type="match status" value="1"/>
</dbReference>
<dbReference type="Gene3D" id="6.10.250.3020">
    <property type="match status" value="1"/>
</dbReference>
<evidence type="ECO:0000256" key="5">
    <source>
        <dbReference type="ARBA" id="ARBA00022553"/>
    </source>
</evidence>
<dbReference type="EMBL" id="JZEX01000185">
    <property type="protein sequence ID" value="KKB07011.1"/>
    <property type="molecule type" value="Genomic_DNA"/>
</dbReference>
<proteinExistence type="predicted"/>
<keyword evidence="5" id="KW-0597">Phosphoprotein</keyword>
<keyword evidence="11 13" id="KW-1133">Transmembrane helix</keyword>
<dbReference type="Proteomes" id="UP000033632">
    <property type="component" value="Unassembled WGS sequence"/>
</dbReference>
<keyword evidence="12" id="KW-0902">Two-component regulatory system</keyword>
<keyword evidence="13" id="KW-0472">Membrane</keyword>
<evidence type="ECO:0000256" key="3">
    <source>
        <dbReference type="ARBA" id="ARBA00012438"/>
    </source>
</evidence>
<comment type="catalytic activity">
    <reaction evidence="1">
        <text>ATP + protein L-histidine = ADP + protein N-phospho-L-histidine.</text>
        <dbReference type="EC" id="2.7.13.3"/>
    </reaction>
</comment>
<name>A0A0F5FDU6_9HYPH</name>